<keyword evidence="1" id="KW-1133">Transmembrane helix</keyword>
<feature type="transmembrane region" description="Helical" evidence="1">
    <location>
        <begin position="39"/>
        <end position="60"/>
    </location>
</feature>
<feature type="transmembrane region" description="Helical" evidence="1">
    <location>
        <begin position="98"/>
        <end position="118"/>
    </location>
</feature>
<dbReference type="EMBL" id="CP067393">
    <property type="protein sequence ID" value="QQP85254.1"/>
    <property type="molecule type" value="Genomic_DNA"/>
</dbReference>
<protein>
    <submittedName>
        <fullName evidence="2">Uncharacterized protein</fullName>
    </submittedName>
</protein>
<proteinExistence type="predicted"/>
<dbReference type="KEGG" id="eaz:JHT90_12835"/>
<accession>A0A974NEW4</accession>
<gene>
    <name evidence="2" type="ORF">JHT90_12835</name>
</gene>
<keyword evidence="3" id="KW-1185">Reference proteome</keyword>
<dbReference type="AlphaFoldDB" id="A0A974NEW4"/>
<sequence>MYKKKVTDYETKLQLVTVSSLVITLCLLPLLIYLLSINFVQFLLFLCSLSFLIYLSFSLIKSDAIKPITKIIWLVIACFFFVQFYMLCNSSSKADQVITTVILGTVFAYAVPMLLGTADKYFISFLKRNCIDTEFEIDSYEAAEGGEIAVFNTDTERPHYARYVYWLLSFVLLITILLFIFFSVVSDFRDKGLYIVLVIVFSFALIYTLKKLKNFYD</sequence>
<dbReference type="RefSeq" id="WP_201091649.1">
    <property type="nucleotide sequence ID" value="NZ_JBHTMG010000012.1"/>
</dbReference>
<feature type="transmembrane region" description="Helical" evidence="1">
    <location>
        <begin position="163"/>
        <end position="186"/>
    </location>
</feature>
<feature type="transmembrane region" description="Helical" evidence="1">
    <location>
        <begin position="192"/>
        <end position="209"/>
    </location>
</feature>
<evidence type="ECO:0000313" key="3">
    <source>
        <dbReference type="Proteomes" id="UP000595278"/>
    </source>
</evidence>
<evidence type="ECO:0000313" key="2">
    <source>
        <dbReference type="EMBL" id="QQP85254.1"/>
    </source>
</evidence>
<keyword evidence="1" id="KW-0472">Membrane</keyword>
<keyword evidence="1" id="KW-0812">Transmembrane</keyword>
<reference evidence="2 3" key="1">
    <citation type="submission" date="2021-01" db="EMBL/GenBank/DDBJ databases">
        <title>Entomomonas sp. F2A isolated from a house cricket (Acheta domesticus).</title>
        <authorList>
            <person name="Spergser J."/>
            <person name="Busse H.-J."/>
        </authorList>
    </citation>
    <scope>NUCLEOTIDE SEQUENCE [LARGE SCALE GENOMIC DNA]</scope>
    <source>
        <strain evidence="2 3">F2A</strain>
    </source>
</reference>
<feature type="transmembrane region" description="Helical" evidence="1">
    <location>
        <begin position="67"/>
        <end position="86"/>
    </location>
</feature>
<feature type="transmembrane region" description="Helical" evidence="1">
    <location>
        <begin position="12"/>
        <end position="33"/>
    </location>
</feature>
<organism evidence="2 3">
    <name type="scientific">Entomomonas asaccharolytica</name>
    <dbReference type="NCBI Taxonomy" id="2785331"/>
    <lineage>
        <taxon>Bacteria</taxon>
        <taxon>Pseudomonadati</taxon>
        <taxon>Pseudomonadota</taxon>
        <taxon>Gammaproteobacteria</taxon>
        <taxon>Pseudomonadales</taxon>
        <taxon>Pseudomonadaceae</taxon>
        <taxon>Entomomonas</taxon>
    </lineage>
</organism>
<name>A0A974NEW4_9GAMM</name>
<dbReference type="Proteomes" id="UP000595278">
    <property type="component" value="Chromosome"/>
</dbReference>
<evidence type="ECO:0000256" key="1">
    <source>
        <dbReference type="SAM" id="Phobius"/>
    </source>
</evidence>